<keyword evidence="1" id="KW-1133">Transmembrane helix</keyword>
<protein>
    <submittedName>
        <fullName evidence="2">Uncharacterized protein</fullName>
    </submittedName>
</protein>
<feature type="transmembrane region" description="Helical" evidence="1">
    <location>
        <begin position="40"/>
        <end position="58"/>
    </location>
</feature>
<evidence type="ECO:0000256" key="1">
    <source>
        <dbReference type="SAM" id="Phobius"/>
    </source>
</evidence>
<keyword evidence="1" id="KW-0472">Membrane</keyword>
<evidence type="ECO:0000313" key="3">
    <source>
        <dbReference type="Proteomes" id="UP001642464"/>
    </source>
</evidence>
<sequence length="255" mass="27641">MESCDIAQPLSEDGQAPSNRRGLLWHLRFRCMRCSPWRRYIPVLCLSLCFLFVMSLWLSSSGPVPVVPVAPTNATNTSTTTTSTTTAGCQGADVSKLTGAAACFCLYGGRCLEHFHCGASLPSCQESHCGEQTLERTASTASFYNIRHKTDVLSIPVESFRDIKRLADACPFDALEQMTALVSAGRRVFQKFIGGAPVWQCVHLYPYVSVPWLHLHTFRGSVPEEHLPNSPPHAACVAAEGTAGEAAAALLALAR</sequence>
<evidence type="ECO:0000313" key="2">
    <source>
        <dbReference type="EMBL" id="CAK9090522.1"/>
    </source>
</evidence>
<dbReference type="EMBL" id="CAXAMM010040017">
    <property type="protein sequence ID" value="CAK9090522.1"/>
    <property type="molecule type" value="Genomic_DNA"/>
</dbReference>
<organism evidence="2 3">
    <name type="scientific">Durusdinium trenchii</name>
    <dbReference type="NCBI Taxonomy" id="1381693"/>
    <lineage>
        <taxon>Eukaryota</taxon>
        <taxon>Sar</taxon>
        <taxon>Alveolata</taxon>
        <taxon>Dinophyceae</taxon>
        <taxon>Suessiales</taxon>
        <taxon>Symbiodiniaceae</taxon>
        <taxon>Durusdinium</taxon>
    </lineage>
</organism>
<keyword evidence="3" id="KW-1185">Reference proteome</keyword>
<comment type="caution">
    <text evidence="2">The sequence shown here is derived from an EMBL/GenBank/DDBJ whole genome shotgun (WGS) entry which is preliminary data.</text>
</comment>
<gene>
    <name evidence="2" type="ORF">SCF082_LOCUS42684</name>
</gene>
<keyword evidence="1" id="KW-0812">Transmembrane</keyword>
<reference evidence="2 3" key="1">
    <citation type="submission" date="2024-02" db="EMBL/GenBank/DDBJ databases">
        <authorList>
            <person name="Chen Y."/>
            <person name="Shah S."/>
            <person name="Dougan E. K."/>
            <person name="Thang M."/>
            <person name="Chan C."/>
        </authorList>
    </citation>
    <scope>NUCLEOTIDE SEQUENCE [LARGE SCALE GENOMIC DNA]</scope>
</reference>
<name>A0ABP0QQI2_9DINO</name>
<dbReference type="Proteomes" id="UP001642464">
    <property type="component" value="Unassembled WGS sequence"/>
</dbReference>
<accession>A0ABP0QQI2</accession>
<proteinExistence type="predicted"/>